<proteinExistence type="predicted"/>
<organism evidence="1 2">
    <name type="scientific">Boletus reticuloceps</name>
    <dbReference type="NCBI Taxonomy" id="495285"/>
    <lineage>
        <taxon>Eukaryota</taxon>
        <taxon>Fungi</taxon>
        <taxon>Dikarya</taxon>
        <taxon>Basidiomycota</taxon>
        <taxon>Agaricomycotina</taxon>
        <taxon>Agaricomycetes</taxon>
        <taxon>Agaricomycetidae</taxon>
        <taxon>Boletales</taxon>
        <taxon>Boletineae</taxon>
        <taxon>Boletaceae</taxon>
        <taxon>Boletoideae</taxon>
        <taxon>Boletus</taxon>
    </lineage>
</organism>
<evidence type="ECO:0000313" key="1">
    <source>
        <dbReference type="EMBL" id="KAG6376063.1"/>
    </source>
</evidence>
<dbReference type="Proteomes" id="UP000683000">
    <property type="component" value="Unassembled WGS sequence"/>
</dbReference>
<evidence type="ECO:0000313" key="2">
    <source>
        <dbReference type="Proteomes" id="UP000683000"/>
    </source>
</evidence>
<name>A0A8I2YS89_9AGAM</name>
<gene>
    <name evidence="1" type="ORF">JVT61DRAFT_2033</name>
</gene>
<dbReference type="OrthoDB" id="301415at2759"/>
<protein>
    <submittedName>
        <fullName evidence="1">Uncharacterized protein</fullName>
    </submittedName>
</protein>
<reference evidence="1" key="1">
    <citation type="submission" date="2021-03" db="EMBL/GenBank/DDBJ databases">
        <title>Evolutionary innovations through gain and loss of genes in the ectomycorrhizal Boletales.</title>
        <authorList>
            <person name="Wu G."/>
            <person name="Miyauchi S."/>
            <person name="Morin E."/>
            <person name="Yang Z.-L."/>
            <person name="Xu J."/>
            <person name="Martin F.M."/>
        </authorList>
    </citation>
    <scope>NUCLEOTIDE SEQUENCE</scope>
    <source>
        <strain evidence="1">BR01</strain>
    </source>
</reference>
<accession>A0A8I2YS89</accession>
<keyword evidence="2" id="KW-1185">Reference proteome</keyword>
<dbReference type="EMBL" id="JAGFBS010000012">
    <property type="protein sequence ID" value="KAG6376063.1"/>
    <property type="molecule type" value="Genomic_DNA"/>
</dbReference>
<dbReference type="AlphaFoldDB" id="A0A8I2YS89"/>
<comment type="caution">
    <text evidence="1">The sequence shown here is derived from an EMBL/GenBank/DDBJ whole genome shotgun (WGS) entry which is preliminary data.</text>
</comment>
<sequence length="69" mass="7821">MLFREANILYWAITLFKLAEDFVAKRLAKAPEPPPFSIHSIRFVDASLAFRYPPNSVKGRALSIDCGPR</sequence>